<dbReference type="EMBL" id="CP011112">
    <property type="protein sequence ID" value="AKU17969.1"/>
    <property type="molecule type" value="Genomic_DNA"/>
</dbReference>
<dbReference type="PANTHER" id="PTHR10543">
    <property type="entry name" value="BETA-CAROTENE DIOXYGENASE"/>
    <property type="match status" value="1"/>
</dbReference>
<keyword evidence="9" id="KW-1185">Reference proteome</keyword>
<dbReference type="PANTHER" id="PTHR10543:SF89">
    <property type="entry name" value="CAROTENOID 9,10(9',10')-CLEAVAGE DIOXYGENASE 1"/>
    <property type="match status" value="1"/>
</dbReference>
<comment type="similarity">
    <text evidence="1 6">Belongs to the carotenoid oxygenase family.</text>
</comment>
<evidence type="ECO:0000256" key="3">
    <source>
        <dbReference type="ARBA" id="ARBA00023002"/>
    </source>
</evidence>
<dbReference type="InterPro" id="IPR004294">
    <property type="entry name" value="Carotenoid_Oase"/>
</dbReference>
<evidence type="ECO:0000313" key="8">
    <source>
        <dbReference type="EMBL" id="AKU17969.1"/>
    </source>
</evidence>
<dbReference type="KEGG" id="lmoi:VV02_22390"/>
<dbReference type="PATRIC" id="fig|571913.6.peg.4535"/>
<dbReference type="OrthoDB" id="6636843at2"/>
<comment type="cofactor">
    <cofactor evidence="5 6">
        <name>Fe(2+)</name>
        <dbReference type="ChEBI" id="CHEBI:29033"/>
    </cofactor>
    <text evidence="5 6">Binds 1 Fe(2+) ion per subunit.</text>
</comment>
<dbReference type="AlphaFoldDB" id="A0A0K1JMM5"/>
<dbReference type="GO" id="GO:0010436">
    <property type="term" value="F:carotenoid dioxygenase activity"/>
    <property type="evidence" value="ECO:0007669"/>
    <property type="project" value="TreeGrafter"/>
</dbReference>
<gene>
    <name evidence="8" type="ORF">VV02_22390</name>
</gene>
<feature type="binding site" evidence="5">
    <location>
        <position position="486"/>
    </location>
    <ligand>
        <name>Fe cation</name>
        <dbReference type="ChEBI" id="CHEBI:24875"/>
        <note>catalytic</note>
    </ligand>
</feature>
<evidence type="ECO:0000256" key="6">
    <source>
        <dbReference type="RuleBase" id="RU364048"/>
    </source>
</evidence>
<evidence type="ECO:0000256" key="2">
    <source>
        <dbReference type="ARBA" id="ARBA00022723"/>
    </source>
</evidence>
<evidence type="ECO:0000313" key="9">
    <source>
        <dbReference type="Proteomes" id="UP000066480"/>
    </source>
</evidence>
<proteinExistence type="inferred from homology"/>
<keyword evidence="4 5" id="KW-0408">Iron</keyword>
<sequence>MSTDTRTFDPQTDHPMLRGNYAPVPVETTALDLDVTGTIPDYLDGRYLRIGPNPIGEADHQRYEWFSGAGMVHGLRIRDGKADWYRNRWVRSVDVSQRLGEEWKGGPHGGGFDFAANTNVIGHDGRTLAITESGPTPYELDDVLDTVGPSDFCGTLRNGYSAHPHRDPLTGELHAVSYSPLHGNRVTYTVTGTDGRVRRSVDIPMQANVMIHDFSLTQDYVVIYDLPVVLDLGAAPRSRPAQVVASMFTRWARQHPMPGFLENQLMRGSQRSATPDLGLPYRWNDRHQARIGILPRVGGSNHVRWFDIPEAFVYHTLNAYDDGNQIVLELVRYPKAFEDGSDPVSGLPTLERWTIDLVTGSVQQVVLDDRPQEFPRVDERLVSRQHRFGYSVSHTLDEYGLAVPDAVLKHDIAKGSVEAVSFGPDTEPGEFVFHPSSPDAAEDDGVLMGFVYHRSTDRSDLALLDAATLETIATVHVPARVPHGFHGNWVPTEAG</sequence>
<feature type="region of interest" description="Disordered" evidence="7">
    <location>
        <begin position="1"/>
        <end position="20"/>
    </location>
</feature>
<dbReference type="STRING" id="571913.VV02_22390"/>
<dbReference type="GO" id="GO:0046872">
    <property type="term" value="F:metal ion binding"/>
    <property type="evidence" value="ECO:0007669"/>
    <property type="project" value="UniProtKB-KW"/>
</dbReference>
<evidence type="ECO:0000256" key="5">
    <source>
        <dbReference type="PIRSR" id="PIRSR604294-1"/>
    </source>
</evidence>
<dbReference type="EC" id="1.13.11.-" evidence="6"/>
<accession>A0A0K1JMM5</accession>
<protein>
    <recommendedName>
        <fullName evidence="6">Dioxygenase</fullName>
        <ecNumber evidence="6">1.13.11.-</ecNumber>
    </recommendedName>
</protein>
<feature type="binding site" evidence="5">
    <location>
        <position position="163"/>
    </location>
    <ligand>
        <name>Fe cation</name>
        <dbReference type="ChEBI" id="CHEBI:24875"/>
        <note>catalytic</note>
    </ligand>
</feature>
<feature type="binding site" evidence="5">
    <location>
        <position position="212"/>
    </location>
    <ligand>
        <name>Fe cation</name>
        <dbReference type="ChEBI" id="CHEBI:24875"/>
        <note>catalytic</note>
    </ligand>
</feature>
<dbReference type="Pfam" id="PF03055">
    <property type="entry name" value="RPE65"/>
    <property type="match status" value="1"/>
</dbReference>
<keyword evidence="6" id="KW-0223">Dioxygenase</keyword>
<feature type="compositionally biased region" description="Polar residues" evidence="7">
    <location>
        <begin position="1"/>
        <end position="10"/>
    </location>
</feature>
<dbReference type="RefSeq" id="WP_052595213.1">
    <property type="nucleotide sequence ID" value="NZ_CP011112.1"/>
</dbReference>
<dbReference type="Proteomes" id="UP000066480">
    <property type="component" value="Chromosome"/>
</dbReference>
<organism evidence="8 9">
    <name type="scientific">Luteipulveratus mongoliensis</name>
    <dbReference type="NCBI Taxonomy" id="571913"/>
    <lineage>
        <taxon>Bacteria</taxon>
        <taxon>Bacillati</taxon>
        <taxon>Actinomycetota</taxon>
        <taxon>Actinomycetes</taxon>
        <taxon>Micrococcales</taxon>
        <taxon>Dermacoccaceae</taxon>
        <taxon>Luteipulveratus</taxon>
    </lineage>
</organism>
<evidence type="ECO:0000256" key="7">
    <source>
        <dbReference type="SAM" id="MobiDB-lite"/>
    </source>
</evidence>
<name>A0A0K1JMM5_9MICO</name>
<keyword evidence="3 6" id="KW-0560">Oxidoreductase</keyword>
<evidence type="ECO:0000256" key="1">
    <source>
        <dbReference type="ARBA" id="ARBA00006787"/>
    </source>
</evidence>
<reference evidence="8 9" key="1">
    <citation type="submission" date="2015-03" db="EMBL/GenBank/DDBJ databases">
        <title>Luteipulveratus halotolerans sp. nov., a novel actinobacterium (Dermacoccaceae) from Sarawak, Malaysia.</title>
        <authorList>
            <person name="Juboi H."/>
            <person name="Basik A."/>
            <person name="Shamsul S.S."/>
            <person name="Arnold P."/>
            <person name="Schmitt E.K."/>
            <person name="Sanglier J.-J."/>
            <person name="Yeo T."/>
        </authorList>
    </citation>
    <scope>NUCLEOTIDE SEQUENCE [LARGE SCALE GENOMIC DNA]</scope>
    <source>
        <strain evidence="8 9">MN07-A0370</strain>
    </source>
</reference>
<dbReference type="GO" id="GO:0016121">
    <property type="term" value="P:carotene catabolic process"/>
    <property type="evidence" value="ECO:0007669"/>
    <property type="project" value="TreeGrafter"/>
</dbReference>
<feature type="binding site" evidence="5">
    <location>
        <position position="315"/>
    </location>
    <ligand>
        <name>Fe cation</name>
        <dbReference type="ChEBI" id="CHEBI:24875"/>
        <note>catalytic</note>
    </ligand>
</feature>
<evidence type="ECO:0000256" key="4">
    <source>
        <dbReference type="ARBA" id="ARBA00023004"/>
    </source>
</evidence>
<keyword evidence="2 5" id="KW-0479">Metal-binding</keyword>